<reference evidence="7 8" key="1">
    <citation type="submission" date="2015-01" db="EMBL/GenBank/DDBJ databases">
        <title>Genome Sequence of Magnetospirillum magnetotacticum Strain MS-1.</title>
        <authorList>
            <person name="Marinov G.K."/>
            <person name="Smalley M.D."/>
            <person name="DeSalvo G."/>
        </authorList>
    </citation>
    <scope>NUCLEOTIDE SEQUENCE [LARGE SCALE GENOMIC DNA]</scope>
    <source>
        <strain evidence="7 8">MS-1</strain>
    </source>
</reference>
<dbReference type="EMBL" id="JXSL01000030">
    <property type="protein sequence ID" value="KIL97174.1"/>
    <property type="molecule type" value="Genomic_DNA"/>
</dbReference>
<dbReference type="SFLD" id="SFLDG01082">
    <property type="entry name" value="B12-binding_domain_containing"/>
    <property type="match status" value="1"/>
</dbReference>
<dbReference type="PANTHER" id="PTHR43409">
    <property type="entry name" value="ANAEROBIC MAGNESIUM-PROTOPORPHYRIN IX MONOMETHYL ESTER CYCLASE-RELATED"/>
    <property type="match status" value="1"/>
</dbReference>
<dbReference type="InterPro" id="IPR023404">
    <property type="entry name" value="rSAM_horseshoe"/>
</dbReference>
<dbReference type="STRING" id="272627.CCC_00235"/>
<keyword evidence="8" id="KW-1185">Reference proteome</keyword>
<name>A0A0C2YBS3_PARME</name>
<dbReference type="Pfam" id="PF04055">
    <property type="entry name" value="Radical_SAM"/>
    <property type="match status" value="1"/>
</dbReference>
<protein>
    <submittedName>
        <fullName evidence="7">Fe-S oxidoreductase</fullName>
    </submittedName>
</protein>
<dbReference type="SFLD" id="SFLDS00029">
    <property type="entry name" value="Radical_SAM"/>
    <property type="match status" value="1"/>
</dbReference>
<keyword evidence="5" id="KW-0411">Iron-sulfur</keyword>
<dbReference type="GO" id="GO:0005829">
    <property type="term" value="C:cytosol"/>
    <property type="evidence" value="ECO:0007669"/>
    <property type="project" value="TreeGrafter"/>
</dbReference>
<evidence type="ECO:0000256" key="1">
    <source>
        <dbReference type="ARBA" id="ARBA00001966"/>
    </source>
</evidence>
<dbReference type="AlphaFoldDB" id="A0A0C2YBS3"/>
<dbReference type="OrthoDB" id="9801424at2"/>
<keyword evidence="3" id="KW-0479">Metal-binding</keyword>
<dbReference type="GO" id="GO:0046872">
    <property type="term" value="F:metal ion binding"/>
    <property type="evidence" value="ECO:0007669"/>
    <property type="project" value="UniProtKB-KW"/>
</dbReference>
<dbReference type="RefSeq" id="WP_009871136.1">
    <property type="nucleotide sequence ID" value="NZ_JXSL01000030.1"/>
</dbReference>
<accession>A0A0C2YBS3</accession>
<evidence type="ECO:0000256" key="5">
    <source>
        <dbReference type="ARBA" id="ARBA00023014"/>
    </source>
</evidence>
<organism evidence="7 8">
    <name type="scientific">Paramagnetospirillum magnetotacticum MS-1</name>
    <dbReference type="NCBI Taxonomy" id="272627"/>
    <lineage>
        <taxon>Bacteria</taxon>
        <taxon>Pseudomonadati</taxon>
        <taxon>Pseudomonadota</taxon>
        <taxon>Alphaproteobacteria</taxon>
        <taxon>Rhodospirillales</taxon>
        <taxon>Magnetospirillaceae</taxon>
        <taxon>Paramagnetospirillum</taxon>
    </lineage>
</organism>
<dbReference type="Proteomes" id="UP000031971">
    <property type="component" value="Unassembled WGS sequence"/>
</dbReference>
<evidence type="ECO:0000256" key="3">
    <source>
        <dbReference type="ARBA" id="ARBA00022723"/>
    </source>
</evidence>
<dbReference type="InterPro" id="IPR051198">
    <property type="entry name" value="BchE-like"/>
</dbReference>
<dbReference type="SUPFAM" id="SSF102114">
    <property type="entry name" value="Radical SAM enzymes"/>
    <property type="match status" value="1"/>
</dbReference>
<evidence type="ECO:0000256" key="2">
    <source>
        <dbReference type="ARBA" id="ARBA00022691"/>
    </source>
</evidence>
<dbReference type="InterPro" id="IPR007197">
    <property type="entry name" value="rSAM"/>
</dbReference>
<dbReference type="InterPro" id="IPR058240">
    <property type="entry name" value="rSAM_sf"/>
</dbReference>
<evidence type="ECO:0000259" key="6">
    <source>
        <dbReference type="PROSITE" id="PS51918"/>
    </source>
</evidence>
<gene>
    <name evidence="7" type="ORF">CCC_00235</name>
</gene>
<dbReference type="GO" id="GO:0003824">
    <property type="term" value="F:catalytic activity"/>
    <property type="evidence" value="ECO:0007669"/>
    <property type="project" value="InterPro"/>
</dbReference>
<dbReference type="PROSITE" id="PS51918">
    <property type="entry name" value="RADICAL_SAM"/>
    <property type="match status" value="1"/>
</dbReference>
<dbReference type="Gene3D" id="3.80.30.20">
    <property type="entry name" value="tm_1862 like domain"/>
    <property type="match status" value="1"/>
</dbReference>
<dbReference type="PANTHER" id="PTHR43409:SF16">
    <property type="entry name" value="SLR0320 PROTEIN"/>
    <property type="match status" value="1"/>
</dbReference>
<evidence type="ECO:0000313" key="8">
    <source>
        <dbReference type="Proteomes" id="UP000031971"/>
    </source>
</evidence>
<dbReference type="GO" id="GO:0051536">
    <property type="term" value="F:iron-sulfur cluster binding"/>
    <property type="evidence" value="ECO:0007669"/>
    <property type="project" value="UniProtKB-KW"/>
</dbReference>
<keyword evidence="2" id="KW-0949">S-adenosyl-L-methionine</keyword>
<keyword evidence="4" id="KW-0408">Iron</keyword>
<comment type="caution">
    <text evidence="7">The sequence shown here is derived from an EMBL/GenBank/DDBJ whole genome shotgun (WGS) entry which is preliminary data.</text>
</comment>
<evidence type="ECO:0000256" key="4">
    <source>
        <dbReference type="ARBA" id="ARBA00023004"/>
    </source>
</evidence>
<dbReference type="SMART" id="SM00729">
    <property type="entry name" value="Elp3"/>
    <property type="match status" value="1"/>
</dbReference>
<sequence>MKVLFSNPPWWGEKALYPMPDGSQKLVHRAGVRAGSRWPFTFFMGNGPDDYQFGSYLPYPYFLGHAATWANRELGGNVQFRDSIALRESYDKYYEFLDAERFSHIVIESASPSWEHDKGVIGEIARRLPHTRFIITGPITSHGEALLDEAPNIQATVRGEYEKGVIKALNGANGVVDFDLLTVAEMNSAPFPYFDSVIAHRYCDTNPRGQQFPHAQVLSSRGCPYKCIFCVWPATMTSNDPDGGGKRIVRQYGADYMEAFLTELVQKYGFRSIYFDDDTFNLGDRHVEKMCAVMRKVGVPWSAMCRADTSSFHLWQEMKDSGCFGVKIGFESGNQEVVDNIVNKRLDLEEARKVAFEIKRVGMTLHGTFTFGLPGETPEQMQDTENYMATLPLDSCQKSGCAEIEGAPLHTLGRVSNLKSYPGAKMDENYSRETDGQMKYEKMRSIQA</sequence>
<dbReference type="CDD" id="cd01335">
    <property type="entry name" value="Radical_SAM"/>
    <property type="match status" value="1"/>
</dbReference>
<feature type="domain" description="Radical SAM core" evidence="6">
    <location>
        <begin position="209"/>
        <end position="448"/>
    </location>
</feature>
<comment type="cofactor">
    <cofactor evidence="1">
        <name>[4Fe-4S] cluster</name>
        <dbReference type="ChEBI" id="CHEBI:49883"/>
    </cofactor>
</comment>
<proteinExistence type="predicted"/>
<evidence type="ECO:0000313" key="7">
    <source>
        <dbReference type="EMBL" id="KIL97174.1"/>
    </source>
</evidence>
<dbReference type="InterPro" id="IPR006638">
    <property type="entry name" value="Elp3/MiaA/NifB-like_rSAM"/>
</dbReference>